<evidence type="ECO:0000259" key="1">
    <source>
        <dbReference type="PROSITE" id="PS51725"/>
    </source>
</evidence>
<dbReference type="Pfam" id="PF03992">
    <property type="entry name" value="ABM"/>
    <property type="match status" value="1"/>
</dbReference>
<dbReference type="InterPro" id="IPR011008">
    <property type="entry name" value="Dimeric_a/b-barrel"/>
</dbReference>
<evidence type="ECO:0000313" key="3">
    <source>
        <dbReference type="Proteomes" id="UP001292182"/>
    </source>
</evidence>
<feature type="domain" description="ABM" evidence="1">
    <location>
        <begin position="2"/>
        <end position="90"/>
    </location>
</feature>
<dbReference type="Gene3D" id="3.30.70.100">
    <property type="match status" value="1"/>
</dbReference>
<dbReference type="GO" id="GO:0004497">
    <property type="term" value="F:monooxygenase activity"/>
    <property type="evidence" value="ECO:0007669"/>
    <property type="project" value="UniProtKB-KW"/>
</dbReference>
<organism evidence="2 3">
    <name type="scientific">Sphingomonas sanguinis</name>
    <dbReference type="NCBI Taxonomy" id="33051"/>
    <lineage>
        <taxon>Bacteria</taxon>
        <taxon>Pseudomonadati</taxon>
        <taxon>Pseudomonadota</taxon>
        <taxon>Alphaproteobacteria</taxon>
        <taxon>Sphingomonadales</taxon>
        <taxon>Sphingomonadaceae</taxon>
        <taxon>Sphingomonas</taxon>
    </lineage>
</organism>
<dbReference type="SUPFAM" id="SSF54909">
    <property type="entry name" value="Dimeric alpha+beta barrel"/>
    <property type="match status" value="1"/>
</dbReference>
<accession>A0ABU5LSM6</accession>
<gene>
    <name evidence="2" type="ORF">N4G62_12940</name>
</gene>
<dbReference type="InterPro" id="IPR050744">
    <property type="entry name" value="AI-2_Isomerase_LsrG"/>
</dbReference>
<dbReference type="RefSeq" id="WP_322539760.1">
    <property type="nucleotide sequence ID" value="NZ_JAOBTW010000013.1"/>
</dbReference>
<dbReference type="Proteomes" id="UP001292182">
    <property type="component" value="Unassembled WGS sequence"/>
</dbReference>
<proteinExistence type="predicted"/>
<protein>
    <submittedName>
        <fullName evidence="2">Antibiotic biosynthesis monooxygenase</fullName>
    </submittedName>
</protein>
<name>A0ABU5LSM6_9SPHN</name>
<evidence type="ECO:0000313" key="2">
    <source>
        <dbReference type="EMBL" id="MDZ7282935.1"/>
    </source>
</evidence>
<keyword evidence="3" id="KW-1185">Reference proteome</keyword>
<dbReference type="InterPro" id="IPR007138">
    <property type="entry name" value="ABM_dom"/>
</dbReference>
<keyword evidence="2" id="KW-0560">Oxidoreductase</keyword>
<dbReference type="PANTHER" id="PTHR33336:SF3">
    <property type="entry name" value="ABM DOMAIN-CONTAINING PROTEIN"/>
    <property type="match status" value="1"/>
</dbReference>
<comment type="caution">
    <text evidence="2">The sequence shown here is derived from an EMBL/GenBank/DDBJ whole genome shotgun (WGS) entry which is preliminary data.</text>
</comment>
<reference evidence="3" key="1">
    <citation type="submission" date="2023-07" db="EMBL/GenBank/DDBJ databases">
        <title>Whole genome sequence analysis of rice epiphytic Sphingomonas sanguinis OsEp_Plm_15B2.</title>
        <authorList>
            <person name="Sahu K.P."/>
            <person name="Asharani P."/>
            <person name="Reddy B."/>
            <person name="Kumar A."/>
        </authorList>
    </citation>
    <scope>NUCLEOTIDE SEQUENCE [LARGE SCALE GENOMIC DNA]</scope>
    <source>
        <strain evidence="3">OsEp_Plm_15B2</strain>
    </source>
</reference>
<keyword evidence="2" id="KW-0503">Monooxygenase</keyword>
<dbReference type="EMBL" id="JAOBTW010000013">
    <property type="protein sequence ID" value="MDZ7282935.1"/>
    <property type="molecule type" value="Genomic_DNA"/>
</dbReference>
<dbReference type="PROSITE" id="PS51725">
    <property type="entry name" value="ABM"/>
    <property type="match status" value="1"/>
</dbReference>
<sequence length="99" mass="11295">MLLIVGTVRLPPENLNDARPVMRRMVEASRAEPGCLDYGYAEDVLDPGLIHVKELWIDQGALDRHFTAPHIAEWRAAWSELGIGERRLVVYEVDEPRMT</sequence>
<dbReference type="PANTHER" id="PTHR33336">
    <property type="entry name" value="QUINOL MONOOXYGENASE YGIN-RELATED"/>
    <property type="match status" value="1"/>
</dbReference>